<dbReference type="GO" id="GO:0030257">
    <property type="term" value="C:type III protein secretion system complex"/>
    <property type="evidence" value="ECO:0007669"/>
    <property type="project" value="InterPro"/>
</dbReference>
<keyword evidence="3" id="KW-0963">Cytoplasm</keyword>
<dbReference type="GO" id="GO:0016887">
    <property type="term" value="F:ATP hydrolysis activity"/>
    <property type="evidence" value="ECO:0007669"/>
    <property type="project" value="InterPro"/>
</dbReference>
<dbReference type="PANTHER" id="PTHR15184">
    <property type="entry name" value="ATP SYNTHASE"/>
    <property type="match status" value="1"/>
</dbReference>
<dbReference type="Pfam" id="PF00006">
    <property type="entry name" value="ATP-synt_ab"/>
    <property type="match status" value="1"/>
</dbReference>
<dbReference type="RefSeq" id="WP_149566989.1">
    <property type="nucleotide sequence ID" value="NZ_CP035807.1"/>
</dbReference>
<proteinExistence type="predicted"/>
<evidence type="ECO:0000256" key="7">
    <source>
        <dbReference type="ARBA" id="ARBA00022967"/>
    </source>
</evidence>
<dbReference type="PANTHER" id="PTHR15184:SF9">
    <property type="entry name" value="SPI-1 TYPE 3 SECRETION SYSTEM ATPASE"/>
    <property type="match status" value="1"/>
</dbReference>
<dbReference type="GO" id="GO:0005737">
    <property type="term" value="C:cytoplasm"/>
    <property type="evidence" value="ECO:0007669"/>
    <property type="project" value="UniProtKB-SubCell"/>
</dbReference>
<protein>
    <submittedName>
        <fullName evidence="10">FliI/YscN family ATPase</fullName>
    </submittedName>
</protein>
<dbReference type="InterPro" id="IPR000194">
    <property type="entry name" value="ATPase_F1/V1/A1_a/bsu_nucl-bd"/>
</dbReference>
<evidence type="ECO:0000256" key="6">
    <source>
        <dbReference type="ARBA" id="ARBA00022927"/>
    </source>
</evidence>
<dbReference type="EMBL" id="CP035807">
    <property type="protein sequence ID" value="QEN03731.1"/>
    <property type="molecule type" value="Genomic_DNA"/>
</dbReference>
<dbReference type="InterPro" id="IPR020003">
    <property type="entry name" value="ATPase_a/bsu_AS"/>
</dbReference>
<dbReference type="Gene3D" id="3.40.50.12240">
    <property type="match status" value="1"/>
</dbReference>
<keyword evidence="5" id="KW-0067">ATP-binding</keyword>
<name>A0A5C1Q8B8_9SPIO</name>
<dbReference type="InterPro" id="IPR003593">
    <property type="entry name" value="AAA+_ATPase"/>
</dbReference>
<dbReference type="InterPro" id="IPR050053">
    <property type="entry name" value="ATPase_alpha/beta_chains"/>
</dbReference>
<dbReference type="CDD" id="cd18117">
    <property type="entry name" value="ATP-synt_flagellum-secretory_path_III_N"/>
    <property type="match status" value="1"/>
</dbReference>
<dbReference type="Pfam" id="PF02874">
    <property type="entry name" value="ATP-synt_ab_N"/>
    <property type="match status" value="1"/>
</dbReference>
<keyword evidence="7" id="KW-1278">Translocase</keyword>
<accession>A0A5C1Q8B8</accession>
<evidence type="ECO:0000256" key="1">
    <source>
        <dbReference type="ARBA" id="ARBA00004496"/>
    </source>
</evidence>
<dbReference type="FunFam" id="3.40.50.12240:FF:000002">
    <property type="entry name" value="Flagellum-specific ATP synthase FliI"/>
    <property type="match status" value="1"/>
</dbReference>
<dbReference type="InterPro" id="IPR005714">
    <property type="entry name" value="ATPase_T3SS_FliI/YscN"/>
</dbReference>
<gene>
    <name evidence="10" type="ORF">EW093_03120</name>
</gene>
<dbReference type="GO" id="GO:0008564">
    <property type="term" value="F:protein-exporting ATPase activity"/>
    <property type="evidence" value="ECO:0007669"/>
    <property type="project" value="UniProtKB-EC"/>
</dbReference>
<dbReference type="Proteomes" id="UP000323824">
    <property type="component" value="Chromosome"/>
</dbReference>
<dbReference type="NCBIfam" id="TIGR01026">
    <property type="entry name" value="fliI_yscN"/>
    <property type="match status" value="1"/>
</dbReference>
<feature type="domain" description="AAA+ ATPase" evidence="9">
    <location>
        <begin position="162"/>
        <end position="343"/>
    </location>
</feature>
<dbReference type="Pfam" id="PF18269">
    <property type="entry name" value="T3SS_ATPase_C"/>
    <property type="match status" value="1"/>
</dbReference>
<dbReference type="GO" id="GO:0030254">
    <property type="term" value="P:protein secretion by the type III secretion system"/>
    <property type="evidence" value="ECO:0007669"/>
    <property type="project" value="InterPro"/>
</dbReference>
<keyword evidence="4" id="KW-0547">Nucleotide-binding</keyword>
<dbReference type="GO" id="GO:0005524">
    <property type="term" value="F:ATP binding"/>
    <property type="evidence" value="ECO:0007669"/>
    <property type="project" value="UniProtKB-KW"/>
</dbReference>
<dbReference type="InterPro" id="IPR004100">
    <property type="entry name" value="ATPase_F1/V1/A1_a/bsu_N"/>
</dbReference>
<evidence type="ECO:0000256" key="5">
    <source>
        <dbReference type="ARBA" id="ARBA00022840"/>
    </source>
</evidence>
<dbReference type="PROSITE" id="PS00152">
    <property type="entry name" value="ATPASE_ALPHA_BETA"/>
    <property type="match status" value="1"/>
</dbReference>
<reference evidence="10 11" key="2">
    <citation type="submission" date="2019-09" db="EMBL/GenBank/DDBJ databases">
        <title>Complete Genome Sequence and Methylome Analysis of free living Spirochaetas.</title>
        <authorList>
            <person name="Leshcheva N."/>
            <person name="Mikheeva N."/>
        </authorList>
    </citation>
    <scope>NUCLEOTIDE SEQUENCE [LARGE SCALE GENOMIC DNA]</scope>
    <source>
        <strain evidence="10 11">P</strain>
    </source>
</reference>
<evidence type="ECO:0000256" key="4">
    <source>
        <dbReference type="ARBA" id="ARBA00022741"/>
    </source>
</evidence>
<evidence type="ECO:0000313" key="10">
    <source>
        <dbReference type="EMBL" id="QEN03731.1"/>
    </source>
</evidence>
<dbReference type="SMART" id="SM00382">
    <property type="entry name" value="AAA"/>
    <property type="match status" value="1"/>
</dbReference>
<evidence type="ECO:0000259" key="9">
    <source>
        <dbReference type="SMART" id="SM00382"/>
    </source>
</evidence>
<reference evidence="10 11" key="1">
    <citation type="submission" date="2019-02" db="EMBL/GenBank/DDBJ databases">
        <authorList>
            <person name="Fomenkov A."/>
            <person name="Dubinina G."/>
            <person name="Grabovich M."/>
            <person name="Vincze T."/>
            <person name="Roberts R.J."/>
        </authorList>
    </citation>
    <scope>NUCLEOTIDE SEQUENCE [LARGE SCALE GENOMIC DNA]</scope>
    <source>
        <strain evidence="10 11">P</strain>
    </source>
</reference>
<dbReference type="GO" id="GO:0046933">
    <property type="term" value="F:proton-transporting ATP synthase activity, rotational mechanism"/>
    <property type="evidence" value="ECO:0007669"/>
    <property type="project" value="TreeGrafter"/>
</dbReference>
<comment type="catalytic activity">
    <reaction evidence="8">
        <text>ATP + H2O + cellular proteinSide 1 = ADP + phosphate + cellular proteinSide 2.</text>
        <dbReference type="EC" id="7.4.2.8"/>
    </reaction>
</comment>
<evidence type="ECO:0000256" key="2">
    <source>
        <dbReference type="ARBA" id="ARBA00022448"/>
    </source>
</evidence>
<dbReference type="OrthoDB" id="9802718at2"/>
<organism evidence="10 11">
    <name type="scientific">Thiospirochaeta perfilievii</name>
    <dbReference type="NCBI Taxonomy" id="252967"/>
    <lineage>
        <taxon>Bacteria</taxon>
        <taxon>Pseudomonadati</taxon>
        <taxon>Spirochaetota</taxon>
        <taxon>Spirochaetia</taxon>
        <taxon>Spirochaetales</taxon>
        <taxon>Spirochaetaceae</taxon>
        <taxon>Thiospirochaeta</taxon>
    </lineage>
</organism>
<keyword evidence="2" id="KW-0813">Transport</keyword>
<sequence length="447" mass="48572">MEIFDKYISTLKELEPVKFTGSVTGIHGMVIESTGPQAVIGELCYITIDPDKDKKNPGRLWCEVVALKGTKVQLMAYGEMDGVKIGSLVTASGETLHVNVSDSMLGRVFDGLGRPTDGKGAIVDGKRYPAMNTPPDAMTRKKIEDRVVTGVKSIDGLIPIGKGQRVGIFAGSGVGKSTLMGMVARNTDADINVIALIGERGREVREFLENDLGEEGLKRSVIIVATGDSPPLARLKGAFVATAVAEYFRDQGKDVMLLFDSVTRFAMAQREIGLSTGEPPATRGYTPSVFTMLPKLLERAGTNERGSITGFYTILVEGDDMDEPIADAVRGILDGHIVLSRDLAHKFHYPAIDVLQSVSRLTNKITSKPVQQNIGYIRKMLALYRDKEDLINIGAYAKGSNPDIDEAIDKMQDINNFLRQDIDEGVSIDETLSRQGFISGHNFDGEA</sequence>
<dbReference type="InterPro" id="IPR027417">
    <property type="entry name" value="P-loop_NTPase"/>
</dbReference>
<evidence type="ECO:0000256" key="8">
    <source>
        <dbReference type="ARBA" id="ARBA00034006"/>
    </source>
</evidence>
<comment type="subcellular location">
    <subcellularLocation>
        <location evidence="1">Cytoplasm</location>
    </subcellularLocation>
</comment>
<dbReference type="KEGG" id="sper:EW093_03120"/>
<dbReference type="AlphaFoldDB" id="A0A5C1Q8B8"/>
<evidence type="ECO:0000313" key="11">
    <source>
        <dbReference type="Proteomes" id="UP000323824"/>
    </source>
</evidence>
<dbReference type="CDD" id="cd01136">
    <property type="entry name" value="ATPase_flagellum-secretory_path_III"/>
    <property type="match status" value="1"/>
</dbReference>
<dbReference type="InterPro" id="IPR040627">
    <property type="entry name" value="T3SS_ATPase_C"/>
</dbReference>
<keyword evidence="6" id="KW-0653">Protein transport</keyword>
<keyword evidence="11" id="KW-1185">Reference proteome</keyword>
<evidence type="ECO:0000256" key="3">
    <source>
        <dbReference type="ARBA" id="ARBA00022490"/>
    </source>
</evidence>
<dbReference type="SUPFAM" id="SSF52540">
    <property type="entry name" value="P-loop containing nucleoside triphosphate hydrolases"/>
    <property type="match status" value="1"/>
</dbReference>